<proteinExistence type="predicted"/>
<feature type="active site" description="Tele-phosphohistidine intermediate" evidence="1">
    <location>
        <position position="21"/>
    </location>
</feature>
<feature type="site" description="Transition state stabilizer" evidence="3">
    <location>
        <position position="186"/>
    </location>
</feature>
<evidence type="ECO:0000313" key="5">
    <source>
        <dbReference type="Proteomes" id="UP000215033"/>
    </source>
</evidence>
<dbReference type="Pfam" id="PF00300">
    <property type="entry name" value="His_Phos_1"/>
    <property type="match status" value="1"/>
</dbReference>
<dbReference type="PANTHER" id="PTHR48100:SF9">
    <property type="entry name" value="PHOSPHOGLYCERATE MUTASE 2 PARALOG"/>
    <property type="match status" value="1"/>
</dbReference>
<dbReference type="InterPro" id="IPR050275">
    <property type="entry name" value="PGM_Phosphatase"/>
</dbReference>
<sequence length="235" mass="26052">MPAGNHHRKHNMSLQIYLVRHGKTVFNTVGRLQGWSDSPLTQEGRDIAARLGRGLAERSIRFDAAFSSTAPRAAETARIILTHQGQSDLPLTQLPDLREYCFGGFEGEFNHTLHQTIAASLGLPDVSTWKQTYQNADRHLLAETVAALDELGLAENEQQFTGRLKNGMAEVVRQSDGAQRILVVAHGMAITAILKNIDFNSIPYRSVDNASVSRLRFEQGKWRIESVGETTFLSA</sequence>
<dbReference type="PANTHER" id="PTHR48100">
    <property type="entry name" value="BROAD-SPECIFICITY PHOSPHATASE YOR283W-RELATED"/>
    <property type="match status" value="1"/>
</dbReference>
<dbReference type="EC" id="5.4.2.-" evidence="4"/>
<feature type="binding site" evidence="2">
    <location>
        <begin position="20"/>
        <end position="27"/>
    </location>
    <ligand>
        <name>substrate</name>
    </ligand>
</feature>
<dbReference type="Gene3D" id="3.40.50.1240">
    <property type="entry name" value="Phosphoglycerate mutase-like"/>
    <property type="match status" value="1"/>
</dbReference>
<dbReference type="KEGG" id="nzo:SAMEA4504057_0456"/>
<feature type="binding site" evidence="2">
    <location>
        <position position="72"/>
    </location>
    <ligand>
        <name>substrate</name>
    </ligand>
</feature>
<evidence type="ECO:0000256" key="1">
    <source>
        <dbReference type="PIRSR" id="PIRSR613078-1"/>
    </source>
</evidence>
<name>A0AB38DNH5_9NEIS</name>
<organism evidence="4 5">
    <name type="scientific">Neisseria zoodegmatis</name>
    <dbReference type="NCBI Taxonomy" id="326523"/>
    <lineage>
        <taxon>Bacteria</taxon>
        <taxon>Pseudomonadati</taxon>
        <taxon>Pseudomonadota</taxon>
        <taxon>Betaproteobacteria</taxon>
        <taxon>Neisseriales</taxon>
        <taxon>Neisseriaceae</taxon>
        <taxon>Neisseria</taxon>
    </lineage>
</organism>
<gene>
    <name evidence="4" type="primary">gpmA_1</name>
    <name evidence="4" type="ORF">SAMEA4504057_00456</name>
</gene>
<dbReference type="CDD" id="cd07067">
    <property type="entry name" value="HP_PGM_like"/>
    <property type="match status" value="1"/>
</dbReference>
<dbReference type="Proteomes" id="UP000215033">
    <property type="component" value="Chromosome 1"/>
</dbReference>
<dbReference type="SUPFAM" id="SSF53254">
    <property type="entry name" value="Phosphoglycerate mutase-like"/>
    <property type="match status" value="1"/>
</dbReference>
<feature type="active site" description="Proton donor/acceptor" evidence="1">
    <location>
        <position position="99"/>
    </location>
</feature>
<dbReference type="SMART" id="SM00855">
    <property type="entry name" value="PGAM"/>
    <property type="match status" value="1"/>
</dbReference>
<protein>
    <submittedName>
        <fullName evidence="4">Phosphoglyceromutase</fullName>
        <ecNumber evidence="4">5.4.2.-</ecNumber>
    </submittedName>
</protein>
<dbReference type="InterPro" id="IPR029033">
    <property type="entry name" value="His_PPase_superfam"/>
</dbReference>
<dbReference type="GO" id="GO:0016853">
    <property type="term" value="F:isomerase activity"/>
    <property type="evidence" value="ECO:0007669"/>
    <property type="project" value="UniProtKB-KW"/>
</dbReference>
<dbReference type="InterPro" id="IPR013078">
    <property type="entry name" value="His_Pase_superF_clade-1"/>
</dbReference>
<evidence type="ECO:0000256" key="3">
    <source>
        <dbReference type="PIRSR" id="PIRSR613078-3"/>
    </source>
</evidence>
<evidence type="ECO:0000256" key="2">
    <source>
        <dbReference type="PIRSR" id="PIRSR613078-2"/>
    </source>
</evidence>
<evidence type="ECO:0000313" key="4">
    <source>
        <dbReference type="EMBL" id="SNU78970.1"/>
    </source>
</evidence>
<dbReference type="GO" id="GO:0005737">
    <property type="term" value="C:cytoplasm"/>
    <property type="evidence" value="ECO:0007669"/>
    <property type="project" value="TreeGrafter"/>
</dbReference>
<dbReference type="EMBL" id="LT906434">
    <property type="protein sequence ID" value="SNU78970.1"/>
    <property type="molecule type" value="Genomic_DNA"/>
</dbReference>
<dbReference type="GO" id="GO:0016791">
    <property type="term" value="F:phosphatase activity"/>
    <property type="evidence" value="ECO:0007669"/>
    <property type="project" value="TreeGrafter"/>
</dbReference>
<keyword evidence="4" id="KW-0413">Isomerase</keyword>
<dbReference type="AlphaFoldDB" id="A0AB38DNH5"/>
<accession>A0AB38DNH5</accession>
<reference evidence="4 5" key="1">
    <citation type="submission" date="2017-06" db="EMBL/GenBank/DDBJ databases">
        <authorList>
            <consortium name="Pathogen Informatics"/>
        </authorList>
    </citation>
    <scope>NUCLEOTIDE SEQUENCE [LARGE SCALE GENOMIC DNA]</scope>
    <source>
        <strain evidence="4 5">NCTC12230</strain>
    </source>
</reference>